<dbReference type="AlphaFoldDB" id="A0A6N7QQM0"/>
<comment type="subcellular location">
    <subcellularLocation>
        <location evidence="1">Cell membrane</location>
        <topology evidence="1">Multi-pass membrane protein</topology>
    </subcellularLocation>
</comment>
<evidence type="ECO:0000256" key="1">
    <source>
        <dbReference type="ARBA" id="ARBA00004651"/>
    </source>
</evidence>
<proteinExistence type="predicted"/>
<evidence type="ECO:0000256" key="3">
    <source>
        <dbReference type="ARBA" id="ARBA00022692"/>
    </source>
</evidence>
<feature type="transmembrane region" description="Helical" evidence="6">
    <location>
        <begin position="167"/>
        <end position="190"/>
    </location>
</feature>
<keyword evidence="4 6" id="KW-1133">Transmembrane helix</keyword>
<evidence type="ECO:0000256" key="5">
    <source>
        <dbReference type="ARBA" id="ARBA00023136"/>
    </source>
</evidence>
<keyword evidence="2" id="KW-1003">Cell membrane</keyword>
<dbReference type="RefSeq" id="WP_153718712.1">
    <property type="nucleotide sequence ID" value="NZ_WJPP01000001.1"/>
</dbReference>
<dbReference type="InterPro" id="IPR017039">
    <property type="entry name" value="Virul_fac_BrkB"/>
</dbReference>
<keyword evidence="8" id="KW-1185">Reference proteome</keyword>
<dbReference type="GO" id="GO:0005886">
    <property type="term" value="C:plasma membrane"/>
    <property type="evidence" value="ECO:0007669"/>
    <property type="project" value="UniProtKB-SubCell"/>
</dbReference>
<evidence type="ECO:0000313" key="8">
    <source>
        <dbReference type="Proteomes" id="UP000433788"/>
    </source>
</evidence>
<gene>
    <name evidence="7" type="ORF">GH984_03065</name>
</gene>
<evidence type="ECO:0000256" key="2">
    <source>
        <dbReference type="ARBA" id="ARBA00022475"/>
    </source>
</evidence>
<sequence>MGLSAPLRVIKGAVKIWITGNVFANAAALAFYTLFSLAPIMIFAVTATGIVLGPEAAAGRIIGQLEGLIGPEPAQVVEQVIASTQITQTGWLPTVAGIFAMLVGASAVFVQLQRALNGIWDVTEPRHSNNLITLAINRLLSLVIALVFALIIMASLLMTVVLRATDFSLIAGLETGLSLALMTLLFALVFRILPNVSLRWRDVLPGAIITAFLFLIGRHLIAQYLTLTAPASAYGAAGSLVLLLVWIYASALILLFGAAITRAMPHGESP</sequence>
<reference evidence="7 8" key="1">
    <citation type="submission" date="2019-11" db="EMBL/GenBank/DDBJ databases">
        <authorList>
            <person name="Zhang X.Y."/>
        </authorList>
    </citation>
    <scope>NUCLEOTIDE SEQUENCE [LARGE SCALE GENOMIC DNA]</scope>
    <source>
        <strain evidence="7 8">C176</strain>
    </source>
</reference>
<dbReference type="EMBL" id="WJPP01000001">
    <property type="protein sequence ID" value="MRH77679.1"/>
    <property type="molecule type" value="Genomic_DNA"/>
</dbReference>
<evidence type="ECO:0000256" key="4">
    <source>
        <dbReference type="ARBA" id="ARBA00022989"/>
    </source>
</evidence>
<accession>A0A6N7QQM0</accession>
<organism evidence="7 8">
    <name type="scientific">Spiribacter salilacus</name>
    <dbReference type="NCBI Taxonomy" id="2664894"/>
    <lineage>
        <taxon>Bacteria</taxon>
        <taxon>Pseudomonadati</taxon>
        <taxon>Pseudomonadota</taxon>
        <taxon>Gammaproteobacteria</taxon>
        <taxon>Chromatiales</taxon>
        <taxon>Ectothiorhodospiraceae</taxon>
        <taxon>Spiribacter</taxon>
    </lineage>
</organism>
<comment type="caution">
    <text evidence="7">The sequence shown here is derived from an EMBL/GenBank/DDBJ whole genome shotgun (WGS) entry which is preliminary data.</text>
</comment>
<dbReference type="Proteomes" id="UP000433788">
    <property type="component" value="Unassembled WGS sequence"/>
</dbReference>
<evidence type="ECO:0000256" key="6">
    <source>
        <dbReference type="SAM" id="Phobius"/>
    </source>
</evidence>
<dbReference type="Pfam" id="PF03631">
    <property type="entry name" value="Virul_fac_BrkB"/>
    <property type="match status" value="1"/>
</dbReference>
<protein>
    <submittedName>
        <fullName evidence="7">YihY family inner membrane protein</fullName>
    </submittedName>
</protein>
<dbReference type="PANTHER" id="PTHR30213:SF1">
    <property type="entry name" value="INNER MEMBRANE PROTEIN YHJD"/>
    <property type="match status" value="1"/>
</dbReference>
<feature type="transmembrane region" description="Helical" evidence="6">
    <location>
        <begin position="139"/>
        <end position="161"/>
    </location>
</feature>
<keyword evidence="5 6" id="KW-0472">Membrane</keyword>
<dbReference type="PIRSF" id="PIRSF035875">
    <property type="entry name" value="RNase_BN"/>
    <property type="match status" value="1"/>
</dbReference>
<dbReference type="NCBIfam" id="TIGR00765">
    <property type="entry name" value="yihY_not_rbn"/>
    <property type="match status" value="1"/>
</dbReference>
<evidence type="ECO:0000313" key="7">
    <source>
        <dbReference type="EMBL" id="MRH77679.1"/>
    </source>
</evidence>
<keyword evidence="3 6" id="KW-0812">Transmembrane</keyword>
<feature type="transmembrane region" description="Helical" evidence="6">
    <location>
        <begin position="233"/>
        <end position="260"/>
    </location>
</feature>
<feature type="transmembrane region" description="Helical" evidence="6">
    <location>
        <begin position="202"/>
        <end position="221"/>
    </location>
</feature>
<name>A0A6N7QQM0_9GAMM</name>
<feature type="transmembrane region" description="Helical" evidence="6">
    <location>
        <begin position="91"/>
        <end position="110"/>
    </location>
</feature>
<feature type="transmembrane region" description="Helical" evidence="6">
    <location>
        <begin position="21"/>
        <end position="45"/>
    </location>
</feature>
<dbReference type="PANTHER" id="PTHR30213">
    <property type="entry name" value="INNER MEMBRANE PROTEIN YHJD"/>
    <property type="match status" value="1"/>
</dbReference>